<comment type="similarity">
    <text evidence="2 7 8">In the C-terminal section; belongs to the NAD synthetase family.</text>
</comment>
<comment type="pathway">
    <text evidence="1 7 8">Cofactor biosynthesis; NAD(+) biosynthesis; NAD(+) from deamido-NAD(+) (L-Gln route): step 1/1.</text>
</comment>
<evidence type="ECO:0000313" key="10">
    <source>
        <dbReference type="EMBL" id="SHG21949.1"/>
    </source>
</evidence>
<dbReference type="Pfam" id="PF00795">
    <property type="entry name" value="CN_hydrolase"/>
    <property type="match status" value="1"/>
</dbReference>
<dbReference type="InterPro" id="IPR041856">
    <property type="entry name" value="NAD+_synth_C"/>
</dbReference>
<dbReference type="CDD" id="cd07570">
    <property type="entry name" value="GAT_Gln-NAD-synth"/>
    <property type="match status" value="1"/>
</dbReference>
<feature type="binding site" evidence="7">
    <location>
        <position position="204"/>
    </location>
    <ligand>
        <name>L-glutamine</name>
        <dbReference type="ChEBI" id="CHEBI:58359"/>
    </ligand>
</feature>
<comment type="caution">
    <text evidence="10">The sequence shown here is derived from an EMBL/GenBank/DDBJ whole genome shotgun (WGS) entry which is preliminary data.</text>
</comment>
<feature type="binding site" evidence="7">
    <location>
        <position position="464"/>
    </location>
    <ligand>
        <name>deamido-NAD(+)</name>
        <dbReference type="ChEBI" id="CHEBI:58437"/>
        <note>ligand shared between two neighboring subunits</note>
    </ligand>
</feature>
<dbReference type="NCBIfam" id="NF002730">
    <property type="entry name" value="PRK02628.1"/>
    <property type="match status" value="1"/>
</dbReference>
<dbReference type="Proteomes" id="UP000184089">
    <property type="component" value="Unassembled WGS sequence"/>
</dbReference>
<feature type="binding site" evidence="7">
    <location>
        <position position="198"/>
    </location>
    <ligand>
        <name>L-glutamine</name>
        <dbReference type="ChEBI" id="CHEBI:58359"/>
    </ligand>
</feature>
<feature type="binding site" evidence="7">
    <location>
        <begin position="469"/>
        <end position="472"/>
    </location>
    <ligand>
        <name>deamido-NAD(+)</name>
        <dbReference type="ChEBI" id="CHEBI:58437"/>
        <note>ligand shared between two neighboring subunits</note>
    </ligand>
</feature>
<dbReference type="GO" id="GO:0004359">
    <property type="term" value="F:glutaminase activity"/>
    <property type="evidence" value="ECO:0007669"/>
    <property type="project" value="InterPro"/>
</dbReference>
<proteinExistence type="inferred from homology"/>
<sequence>MRDGFLKVAVGSPDLRVADCSYNAAASIRLLREAAAQGVKLLVLPELGLTGYSCGDLFLQPTLLQGAEAALESLLRASGELGDLVAVAGLPVRAGGKRYNCAAVLQGGRLLGVVPKRNLPNYGEFYEGRQFTPGPFGGEDVLLCGQRVPFGADLLFCCRELPDWVLGVEICEDLWVPLPPSVGLALAGATVLANPSASNETAGKAACRRRLVAGQSARLLAGYLYASAGVGESTADLVFAEHSLIAENGVLLAESPLLQGGLTCSELDLQHLAFARSRMGTFPPPEKGYRRVPFSVQVGETALTRPVEREPFVPAPGPGREAGCRETLALQVAGLAGRLRHTGCRPVLGVSGGLDSALALLVCAGAADALGRPRGDILAVGMPGFGTTPRTRENARRLALSLGASFREIPISRAVEGHLADIGHPQGRTDTTYENAQARERTQVLMDLANAEGGLVVGTGDLSELALGWATYGGDQLSMYAVNASVPKTLVRRLVAFAADRAGGESAAVLRDILATPVSPELLPAGARGEIAQRTESLVGPYRLHDFFLYHTLLWGEPPRKVYRLACAAFAGAFSAGEILRWLRLFYRRFFAQQFKRSALPDGPKVGALSLSPRGDWRMPSDSSAALWLEQLKGLEGRGQAR</sequence>
<dbReference type="Pfam" id="PF02540">
    <property type="entry name" value="NAD_synthase"/>
    <property type="match status" value="1"/>
</dbReference>
<dbReference type="InterPro" id="IPR014729">
    <property type="entry name" value="Rossmann-like_a/b/a_fold"/>
</dbReference>
<feature type="active site" description="Proton acceptor; for glutaminase activity" evidence="7">
    <location>
        <position position="46"/>
    </location>
</feature>
<dbReference type="PIRSF" id="PIRSF006630">
    <property type="entry name" value="NADS_GAT"/>
    <property type="match status" value="1"/>
</dbReference>
<dbReference type="EMBL" id="FQVY01000002">
    <property type="protein sequence ID" value="SHG21949.1"/>
    <property type="molecule type" value="Genomic_DNA"/>
</dbReference>
<dbReference type="GO" id="GO:0009435">
    <property type="term" value="P:NAD+ biosynthetic process"/>
    <property type="evidence" value="ECO:0007669"/>
    <property type="project" value="UniProtKB-UniRule"/>
</dbReference>
<comment type="function">
    <text evidence="7">Catalyzes the ATP-dependent amidation of deamido-NAD to form NAD. Uses L-glutamine as a nitrogen source.</text>
</comment>
<reference evidence="11" key="1">
    <citation type="submission" date="2016-11" db="EMBL/GenBank/DDBJ databases">
        <authorList>
            <person name="Jaros S."/>
            <person name="Januszkiewicz K."/>
            <person name="Wedrychowicz H."/>
        </authorList>
    </citation>
    <scope>NUCLEOTIDE SEQUENCE [LARGE SCALE GENOMIC DNA]</scope>
    <source>
        <strain evidence="11">DSM 4029</strain>
    </source>
</reference>
<comment type="catalytic activity">
    <reaction evidence="7 8">
        <text>deamido-NAD(+) + L-glutamine + ATP + H2O = L-glutamate + AMP + diphosphate + NAD(+) + H(+)</text>
        <dbReference type="Rhea" id="RHEA:24384"/>
        <dbReference type="ChEBI" id="CHEBI:15377"/>
        <dbReference type="ChEBI" id="CHEBI:15378"/>
        <dbReference type="ChEBI" id="CHEBI:29985"/>
        <dbReference type="ChEBI" id="CHEBI:30616"/>
        <dbReference type="ChEBI" id="CHEBI:33019"/>
        <dbReference type="ChEBI" id="CHEBI:57540"/>
        <dbReference type="ChEBI" id="CHEBI:58359"/>
        <dbReference type="ChEBI" id="CHEBI:58437"/>
        <dbReference type="ChEBI" id="CHEBI:456215"/>
        <dbReference type="EC" id="6.3.5.1"/>
    </reaction>
</comment>
<dbReference type="GO" id="GO:0003952">
    <property type="term" value="F:NAD+ synthase (glutamine-hydrolyzing) activity"/>
    <property type="evidence" value="ECO:0007669"/>
    <property type="project" value="UniProtKB-UniRule"/>
</dbReference>
<feature type="binding site" evidence="7">
    <location>
        <position position="459"/>
    </location>
    <ligand>
        <name>ATP</name>
        <dbReference type="ChEBI" id="CHEBI:30616"/>
    </ligand>
</feature>
<keyword evidence="5 7" id="KW-0067">ATP-binding</keyword>
<dbReference type="InterPro" id="IPR036526">
    <property type="entry name" value="C-N_Hydrolase_sf"/>
</dbReference>
<name>A0AAQ1MEC9_9FIRM</name>
<evidence type="ECO:0000256" key="7">
    <source>
        <dbReference type="HAMAP-Rule" id="MF_02090"/>
    </source>
</evidence>
<dbReference type="Gene3D" id="1.10.10.1140">
    <property type="entry name" value="Glutamine-dependent NAD+ synthetase, C-terminal domain"/>
    <property type="match status" value="1"/>
</dbReference>
<evidence type="ECO:0000256" key="2">
    <source>
        <dbReference type="ARBA" id="ARBA00007145"/>
    </source>
</evidence>
<feature type="active site" description="For glutaminase activity" evidence="7">
    <location>
        <position position="116"/>
    </location>
</feature>
<feature type="active site" description="Nucleophile; for glutaminase activity" evidence="7">
    <location>
        <position position="171"/>
    </location>
</feature>
<organism evidence="10 11">
    <name type="scientific">Bittarella massiliensis</name>
    <name type="common">ex Durand et al. 2017</name>
    <dbReference type="NCBI Taxonomy" id="1720313"/>
    <lineage>
        <taxon>Bacteria</taxon>
        <taxon>Bacillati</taxon>
        <taxon>Bacillota</taxon>
        <taxon>Clostridia</taxon>
        <taxon>Eubacteriales</taxon>
        <taxon>Oscillospiraceae</taxon>
        <taxon>Bittarella (ex Durand et al. 2017)</taxon>
    </lineage>
</organism>
<dbReference type="SUPFAM" id="SSF52402">
    <property type="entry name" value="Adenine nucleotide alpha hydrolases-like"/>
    <property type="match status" value="1"/>
</dbReference>
<feature type="binding site" evidence="7">
    <location>
        <begin position="349"/>
        <end position="356"/>
    </location>
    <ligand>
        <name>ATP</name>
        <dbReference type="ChEBI" id="CHEBI:30616"/>
    </ligand>
</feature>
<dbReference type="EC" id="6.3.5.1" evidence="7 8"/>
<dbReference type="PANTHER" id="PTHR23090">
    <property type="entry name" value="NH 3 /GLUTAMINE-DEPENDENT NAD + SYNTHETASE"/>
    <property type="match status" value="1"/>
</dbReference>
<dbReference type="InterPro" id="IPR003010">
    <property type="entry name" value="C-N_Hydrolase"/>
</dbReference>
<dbReference type="PANTHER" id="PTHR23090:SF9">
    <property type="entry name" value="GLUTAMINE-DEPENDENT NAD(+) SYNTHETASE"/>
    <property type="match status" value="1"/>
</dbReference>
<dbReference type="GO" id="GO:0008795">
    <property type="term" value="F:NAD+ synthase activity"/>
    <property type="evidence" value="ECO:0007669"/>
    <property type="project" value="UniProtKB-UniRule"/>
</dbReference>
<dbReference type="AlphaFoldDB" id="A0AAQ1MEC9"/>
<protein>
    <recommendedName>
        <fullName evidence="7 8">Glutamine-dependent NAD(+) synthetase</fullName>
        <ecNumber evidence="7 8">6.3.5.1</ecNumber>
    </recommendedName>
    <alternativeName>
        <fullName evidence="7 8">NAD(+) synthase [glutamine-hydrolyzing]</fullName>
    </alternativeName>
</protein>
<accession>A0AAQ1MEC9</accession>
<evidence type="ECO:0000256" key="3">
    <source>
        <dbReference type="ARBA" id="ARBA00022598"/>
    </source>
</evidence>
<dbReference type="GO" id="GO:0005737">
    <property type="term" value="C:cytoplasm"/>
    <property type="evidence" value="ECO:0007669"/>
    <property type="project" value="InterPro"/>
</dbReference>
<feature type="binding site" evidence="7">
    <location>
        <position position="122"/>
    </location>
    <ligand>
        <name>L-glutamine</name>
        <dbReference type="ChEBI" id="CHEBI:58359"/>
    </ligand>
</feature>
<keyword evidence="3 7" id="KW-0436">Ligase</keyword>
<evidence type="ECO:0000256" key="8">
    <source>
        <dbReference type="PIRNR" id="PIRNR006630"/>
    </source>
</evidence>
<dbReference type="HAMAP" id="MF_02090">
    <property type="entry name" value="NadE_glutamine_dep"/>
    <property type="match status" value="1"/>
</dbReference>
<dbReference type="GO" id="GO:0005524">
    <property type="term" value="F:ATP binding"/>
    <property type="evidence" value="ECO:0007669"/>
    <property type="project" value="UniProtKB-UniRule"/>
</dbReference>
<keyword evidence="6 7" id="KW-0520">NAD</keyword>
<dbReference type="CDD" id="cd00553">
    <property type="entry name" value="NAD_synthase"/>
    <property type="match status" value="1"/>
</dbReference>
<evidence type="ECO:0000259" key="9">
    <source>
        <dbReference type="PROSITE" id="PS50263"/>
    </source>
</evidence>
<evidence type="ECO:0000256" key="5">
    <source>
        <dbReference type="ARBA" id="ARBA00022840"/>
    </source>
</evidence>
<dbReference type="Gene3D" id="3.60.110.10">
    <property type="entry name" value="Carbon-nitrogen hydrolase"/>
    <property type="match status" value="1"/>
</dbReference>
<dbReference type="RefSeq" id="WP_073261149.1">
    <property type="nucleotide sequence ID" value="NZ_FQVY01000002.1"/>
</dbReference>
<feature type="domain" description="CN hydrolase" evidence="9">
    <location>
        <begin position="6"/>
        <end position="269"/>
    </location>
</feature>
<keyword evidence="4 7" id="KW-0547">Nucleotide-binding</keyword>
<dbReference type="InterPro" id="IPR022310">
    <property type="entry name" value="NAD/GMP_synthase"/>
</dbReference>
<feature type="binding site" evidence="7">
    <location>
        <position position="596"/>
    </location>
    <ligand>
        <name>deamido-NAD(+)</name>
        <dbReference type="ChEBI" id="CHEBI:58437"/>
        <note>ligand shared between two neighboring subunits</note>
    </ligand>
</feature>
<gene>
    <name evidence="7" type="primary">nadE</name>
    <name evidence="10" type="ORF">SAMN05444424_1926</name>
</gene>
<evidence type="ECO:0000256" key="4">
    <source>
        <dbReference type="ARBA" id="ARBA00022741"/>
    </source>
</evidence>
<dbReference type="PROSITE" id="PS50263">
    <property type="entry name" value="CN_HYDROLASE"/>
    <property type="match status" value="1"/>
</dbReference>
<evidence type="ECO:0000256" key="6">
    <source>
        <dbReference type="ARBA" id="ARBA00023027"/>
    </source>
</evidence>
<dbReference type="InterPro" id="IPR014445">
    <property type="entry name" value="Gln-dep_NAD_synthase"/>
</dbReference>
<dbReference type="Gene3D" id="3.40.50.620">
    <property type="entry name" value="HUPs"/>
    <property type="match status" value="1"/>
</dbReference>
<dbReference type="SUPFAM" id="SSF56317">
    <property type="entry name" value="Carbon-nitrogen hydrolase"/>
    <property type="match status" value="1"/>
</dbReference>
<evidence type="ECO:0000313" key="11">
    <source>
        <dbReference type="Proteomes" id="UP000184089"/>
    </source>
</evidence>
<evidence type="ECO:0000256" key="1">
    <source>
        <dbReference type="ARBA" id="ARBA00005188"/>
    </source>
</evidence>
<dbReference type="InterPro" id="IPR003694">
    <property type="entry name" value="NAD_synthase"/>
</dbReference>
<feature type="binding site" evidence="7">
    <location>
        <position position="435"/>
    </location>
    <ligand>
        <name>deamido-NAD(+)</name>
        <dbReference type="ChEBI" id="CHEBI:58437"/>
        <note>ligand shared between two neighboring subunits</note>
    </ligand>
</feature>